<evidence type="ECO:0000313" key="2">
    <source>
        <dbReference type="EMBL" id="BCJ45348.1"/>
    </source>
</evidence>
<evidence type="ECO:0000313" key="3">
    <source>
        <dbReference type="Proteomes" id="UP000676967"/>
    </source>
</evidence>
<feature type="region of interest" description="Disordered" evidence="1">
    <location>
        <begin position="45"/>
        <end position="64"/>
    </location>
</feature>
<dbReference type="Proteomes" id="UP000676967">
    <property type="component" value="Chromosome"/>
</dbReference>
<proteinExistence type="predicted"/>
<gene>
    <name evidence="2" type="ORF">Aiant_60050</name>
</gene>
<dbReference type="RefSeq" id="WP_189336341.1">
    <property type="nucleotide sequence ID" value="NZ_AP023356.1"/>
</dbReference>
<keyword evidence="3" id="KW-1185">Reference proteome</keyword>
<evidence type="ECO:0000256" key="1">
    <source>
        <dbReference type="SAM" id="MobiDB-lite"/>
    </source>
</evidence>
<accession>A0ABN6CK34</accession>
<dbReference type="EMBL" id="AP023356">
    <property type="protein sequence ID" value="BCJ45348.1"/>
    <property type="molecule type" value="Genomic_DNA"/>
</dbReference>
<name>A0ABN6CK34_9ACTN</name>
<reference evidence="2 3" key="1">
    <citation type="submission" date="2020-08" db="EMBL/GenBank/DDBJ databases">
        <title>Whole genome shotgun sequence of Actinoplanes ianthinogenes NBRC 13996.</title>
        <authorList>
            <person name="Komaki H."/>
            <person name="Tamura T."/>
        </authorList>
    </citation>
    <scope>NUCLEOTIDE SEQUENCE [LARGE SCALE GENOMIC DNA]</scope>
    <source>
        <strain evidence="2 3">NBRC 13996</strain>
    </source>
</reference>
<protein>
    <submittedName>
        <fullName evidence="2">Uncharacterized protein</fullName>
    </submittedName>
</protein>
<sequence>MLDFTAAAFREAALRMAVDTVDPETQPTAAEVIGMAQEFEAYLRGDEQPEAETASAKPEQSDPCDCPSCTLRKALTVQLVRRLH</sequence>
<organism evidence="2 3">
    <name type="scientific">Actinoplanes ianthinogenes</name>
    <dbReference type="NCBI Taxonomy" id="122358"/>
    <lineage>
        <taxon>Bacteria</taxon>
        <taxon>Bacillati</taxon>
        <taxon>Actinomycetota</taxon>
        <taxon>Actinomycetes</taxon>
        <taxon>Micromonosporales</taxon>
        <taxon>Micromonosporaceae</taxon>
        <taxon>Actinoplanes</taxon>
    </lineage>
</organism>